<name>A0ABT3J4H1_9RHOB</name>
<accession>A0ABT3J4H1</accession>
<reference evidence="1 2" key="1">
    <citation type="submission" date="2022-10" db="EMBL/GenBank/DDBJ databases">
        <title>Defluviimonas sp. CAU 1641 isolated from mud.</title>
        <authorList>
            <person name="Kim W."/>
        </authorList>
    </citation>
    <scope>NUCLEOTIDE SEQUENCE [LARGE SCALE GENOMIC DNA]</scope>
    <source>
        <strain evidence="1 2">CAU 1641</strain>
    </source>
</reference>
<dbReference type="Proteomes" id="UP001207582">
    <property type="component" value="Unassembled WGS sequence"/>
</dbReference>
<evidence type="ECO:0000313" key="2">
    <source>
        <dbReference type="Proteomes" id="UP001207582"/>
    </source>
</evidence>
<dbReference type="RefSeq" id="WP_264772299.1">
    <property type="nucleotide sequence ID" value="NZ_JAPDOG010000011.1"/>
</dbReference>
<keyword evidence="2" id="KW-1185">Reference proteome</keyword>
<protein>
    <submittedName>
        <fullName evidence="1">DUF2608 domain-containing protein</fullName>
    </submittedName>
</protein>
<comment type="caution">
    <text evidence="1">The sequence shown here is derived from an EMBL/GenBank/DDBJ whole genome shotgun (WGS) entry which is preliminary data.</text>
</comment>
<evidence type="ECO:0000313" key="1">
    <source>
        <dbReference type="EMBL" id="MCW3782566.1"/>
    </source>
</evidence>
<gene>
    <name evidence="1" type="ORF">OM960_13320</name>
</gene>
<organism evidence="1 2">
    <name type="scientific">Defluviimonas salinarum</name>
    <dbReference type="NCBI Taxonomy" id="2992147"/>
    <lineage>
        <taxon>Bacteria</taxon>
        <taxon>Pseudomonadati</taxon>
        <taxon>Pseudomonadota</taxon>
        <taxon>Alphaproteobacteria</taxon>
        <taxon>Rhodobacterales</taxon>
        <taxon>Paracoccaceae</taxon>
        <taxon>Albidovulum</taxon>
    </lineage>
</organism>
<sequence length="165" mass="17718">MSSLNETESVRLDLDTDFRARVLLEVGMRCPHQFSRNGRTFPAGTAFLSQVLVRDLLKLGLFSLNIHSMAGLDERASGMPVSFARIPSSLLGIGLHYAIDVAPRDPDSPDGAPVVLIDDLERHVQRIEAHFGPVDIDMGLVARVAQCAHDATAVPEAAAEGGYAG</sequence>
<dbReference type="EMBL" id="JAPDOG010000011">
    <property type="protein sequence ID" value="MCW3782566.1"/>
    <property type="molecule type" value="Genomic_DNA"/>
</dbReference>
<proteinExistence type="predicted"/>